<dbReference type="AlphaFoldDB" id="A0A7R9BEY0"/>
<name>A0A7R9BEY0_9CRUS</name>
<sequence length="189" mass="20174">MEATERLDELECCTANDDDDEDAIVERQTLFPPSASTTKIGGTSNLNFRRGGCCGGGGGIGASAGAKSGGGGGNSVLKMAVGLFMALCVLQAGVAAARKSESVIEDVNGKQLEKIIEEKDYVAVYWYTKRCGACEKALAELEKIDDETDDFGVDFVKVGDKKVAKQHGITTFPALQYFRNQEPIIYEGE</sequence>
<evidence type="ECO:0000313" key="2">
    <source>
        <dbReference type="EMBL" id="CAD7273976.1"/>
    </source>
</evidence>
<dbReference type="OrthoDB" id="10264505at2759"/>
<keyword evidence="3" id="KW-1185">Reference proteome</keyword>
<evidence type="ECO:0000313" key="3">
    <source>
        <dbReference type="Proteomes" id="UP000678499"/>
    </source>
</evidence>
<feature type="domain" description="Thioredoxin" evidence="1">
    <location>
        <begin position="90"/>
        <end position="189"/>
    </location>
</feature>
<dbReference type="Gene3D" id="3.40.30.10">
    <property type="entry name" value="Glutaredoxin"/>
    <property type="match status" value="1"/>
</dbReference>
<gene>
    <name evidence="2" type="ORF">NMOB1V02_LOCUS1836</name>
</gene>
<dbReference type="EMBL" id="OA882229">
    <property type="protein sequence ID" value="CAD7273976.1"/>
    <property type="molecule type" value="Genomic_DNA"/>
</dbReference>
<accession>A0A7R9BEY0</accession>
<dbReference type="EMBL" id="CAJPEX010000192">
    <property type="protein sequence ID" value="CAG0914128.1"/>
    <property type="molecule type" value="Genomic_DNA"/>
</dbReference>
<dbReference type="Proteomes" id="UP000678499">
    <property type="component" value="Unassembled WGS sequence"/>
</dbReference>
<dbReference type="PROSITE" id="PS51352">
    <property type="entry name" value="THIOREDOXIN_2"/>
    <property type="match status" value="1"/>
</dbReference>
<proteinExistence type="predicted"/>
<dbReference type="SUPFAM" id="SSF52833">
    <property type="entry name" value="Thioredoxin-like"/>
    <property type="match status" value="1"/>
</dbReference>
<dbReference type="PANTHER" id="PTHR19991:SF2">
    <property type="entry name" value="GH08893P"/>
    <property type="match status" value="1"/>
</dbReference>
<dbReference type="CDD" id="cd02961">
    <property type="entry name" value="PDI_a_family"/>
    <property type="match status" value="1"/>
</dbReference>
<evidence type="ECO:0000259" key="1">
    <source>
        <dbReference type="PROSITE" id="PS51352"/>
    </source>
</evidence>
<protein>
    <recommendedName>
        <fullName evidence="1">Thioredoxin domain-containing protein</fullName>
    </recommendedName>
</protein>
<dbReference type="InterPro" id="IPR013766">
    <property type="entry name" value="Thioredoxin_domain"/>
</dbReference>
<reference evidence="2" key="1">
    <citation type="submission" date="2020-11" db="EMBL/GenBank/DDBJ databases">
        <authorList>
            <person name="Tran Van P."/>
        </authorList>
    </citation>
    <scope>NUCLEOTIDE SEQUENCE</scope>
</reference>
<dbReference type="PANTHER" id="PTHR19991">
    <property type="entry name" value="L 2 01289"/>
    <property type="match status" value="1"/>
</dbReference>
<dbReference type="Pfam" id="PF00085">
    <property type="entry name" value="Thioredoxin"/>
    <property type="match status" value="1"/>
</dbReference>
<dbReference type="InterPro" id="IPR036249">
    <property type="entry name" value="Thioredoxin-like_sf"/>
</dbReference>
<organism evidence="2">
    <name type="scientific">Notodromas monacha</name>
    <dbReference type="NCBI Taxonomy" id="399045"/>
    <lineage>
        <taxon>Eukaryota</taxon>
        <taxon>Metazoa</taxon>
        <taxon>Ecdysozoa</taxon>
        <taxon>Arthropoda</taxon>
        <taxon>Crustacea</taxon>
        <taxon>Oligostraca</taxon>
        <taxon>Ostracoda</taxon>
        <taxon>Podocopa</taxon>
        <taxon>Podocopida</taxon>
        <taxon>Cypridocopina</taxon>
        <taxon>Cypridoidea</taxon>
        <taxon>Cyprididae</taxon>
        <taxon>Notodromas</taxon>
    </lineage>
</organism>